<reference evidence="3" key="3">
    <citation type="submission" date="2022-08" db="EMBL/GenBank/DDBJ databases">
        <title>Whole genome sequencing of non-tuberculosis mycobacteria type-strains.</title>
        <authorList>
            <person name="Igarashi Y."/>
            <person name="Osugi A."/>
            <person name="Mitarai S."/>
        </authorList>
    </citation>
    <scope>NUCLEOTIDE SEQUENCE</scope>
    <source>
        <strain evidence="3">JCM 16372</strain>
    </source>
</reference>
<dbReference type="EMBL" id="JACKRN010000141">
    <property type="protein sequence ID" value="MCV7069742.1"/>
    <property type="molecule type" value="Genomic_DNA"/>
</dbReference>
<sequence>MPEFIQRTTTSVLTAALTGTAVLGIALGSAAAADAKPFTQSPDSLKMMCDRYGGSYIGKTKGTGAWCAWKDGSVTVCDEKDSCTIVEPAEAVRQDPGWAVQQPGGVLVAVG</sequence>
<evidence type="ECO:0000313" key="5">
    <source>
        <dbReference type="Proteomes" id="UP001140272"/>
    </source>
</evidence>
<dbReference type="RefSeq" id="WP_043408898.1">
    <property type="nucleotide sequence ID" value="NZ_CP092427.2"/>
</dbReference>
<accession>A0A9X2Y9G5</accession>
<reference evidence="2" key="2">
    <citation type="journal article" date="2022" name="BMC Genomics">
        <title>Comparative genome analysis of mycobacteria focusing on tRNA and non-coding RNA.</title>
        <authorList>
            <person name="Behra P.R.K."/>
            <person name="Pettersson B.M.F."/>
            <person name="Ramesh M."/>
            <person name="Das S."/>
            <person name="Dasgupta S."/>
            <person name="Kirsebom L.A."/>
        </authorList>
    </citation>
    <scope>NUCLEOTIDE SEQUENCE</scope>
    <source>
        <strain evidence="2">DSM 45406</strain>
    </source>
</reference>
<dbReference type="AlphaFoldDB" id="A0A9X2Y9G5"/>
<evidence type="ECO:0000313" key="2">
    <source>
        <dbReference type="EMBL" id="MCV7069742.1"/>
    </source>
</evidence>
<dbReference type="EMBL" id="CP092427">
    <property type="protein sequence ID" value="ULP39255.1"/>
    <property type="molecule type" value="Genomic_DNA"/>
</dbReference>
<feature type="chain" id="PRO_5040739404" evidence="1">
    <location>
        <begin position="33"/>
        <end position="111"/>
    </location>
</feature>
<evidence type="ECO:0000313" key="4">
    <source>
        <dbReference type="Proteomes" id="UP001055159"/>
    </source>
</evidence>
<gene>
    <name evidence="2" type="ORF">H7H73_03745</name>
    <name evidence="3" type="ORF">MJO55_13085</name>
</gene>
<evidence type="ECO:0000256" key="1">
    <source>
        <dbReference type="SAM" id="SignalP"/>
    </source>
</evidence>
<keyword evidence="4" id="KW-1185">Reference proteome</keyword>
<protein>
    <submittedName>
        <fullName evidence="2">Uncharacterized protein</fullName>
    </submittedName>
</protein>
<evidence type="ECO:0000313" key="3">
    <source>
        <dbReference type="EMBL" id="ULP39255.1"/>
    </source>
</evidence>
<proteinExistence type="predicted"/>
<dbReference type="Proteomes" id="UP001055159">
    <property type="component" value="Chromosome"/>
</dbReference>
<organism evidence="2 5">
    <name type="scientific">Mycolicibacterium rufum</name>
    <dbReference type="NCBI Taxonomy" id="318424"/>
    <lineage>
        <taxon>Bacteria</taxon>
        <taxon>Bacillati</taxon>
        <taxon>Actinomycetota</taxon>
        <taxon>Actinomycetes</taxon>
        <taxon>Mycobacteriales</taxon>
        <taxon>Mycobacteriaceae</taxon>
        <taxon>Mycolicibacterium</taxon>
    </lineage>
</organism>
<reference evidence="2" key="1">
    <citation type="submission" date="2020-07" db="EMBL/GenBank/DDBJ databases">
        <authorList>
            <person name="Pettersson B.M.F."/>
            <person name="Behra P.R.K."/>
            <person name="Ramesh M."/>
            <person name="Das S."/>
            <person name="Dasgupta S."/>
            <person name="Kirsebom L.A."/>
        </authorList>
    </citation>
    <scope>NUCLEOTIDE SEQUENCE</scope>
    <source>
        <strain evidence="2">DSM 45406</strain>
    </source>
</reference>
<keyword evidence="1" id="KW-0732">Signal</keyword>
<feature type="signal peptide" evidence="1">
    <location>
        <begin position="1"/>
        <end position="32"/>
    </location>
</feature>
<name>A0A9X2Y9G5_9MYCO</name>
<dbReference type="Proteomes" id="UP001140272">
    <property type="component" value="Unassembled WGS sequence"/>
</dbReference>